<dbReference type="Pfam" id="PF20308">
    <property type="entry name" value="TPR-S"/>
    <property type="match status" value="1"/>
</dbReference>
<sequence length="446" mass="49522">MPFNRKATGRLEDGVPAEIDFDRLWRQVYRPVLTDLGYLAVRADCDVGASIIREMIQRLVLGDLVIADLTLPNPNVYYEVGVRHAAVEDGCLLTTAEWARSAFDLAQVRQIRYPLADGNVAEPAAAQARAVLGERMRAAMPGASPVFESVAGYPRRGDDGQRQAFQELVTDLDDFDTDVTAIYHLPAQEQRGAAEDVARRYRSRPAVRQADALQLIRLLRDFVDPRAVLSYIGSLPTHLVRHPLVWEQRCLALGHAGQPALAAGELQDLIRTHGPTAERLGLLGGRYKQLLEAATSEADRQRFLQRAIDSYAAGMQADLNDYYPASNLPRLYRLRGEPGDEELAHDAEVVTKVACHRAVELGIADRWVRPTLLGLAFARGDVEESRRLLREVRREGPHAWELRSLLADLRVDAERHEPAVQAALVTVLDALHRLLPEPGSADGSDR</sequence>
<keyword evidence="2" id="KW-1185">Reference proteome</keyword>
<proteinExistence type="predicted"/>
<organism evidence="1 2">
    <name type="scientific">Kineococcus glutinatus</name>
    <dbReference type="NCBI Taxonomy" id="1070872"/>
    <lineage>
        <taxon>Bacteria</taxon>
        <taxon>Bacillati</taxon>
        <taxon>Actinomycetota</taxon>
        <taxon>Actinomycetes</taxon>
        <taxon>Kineosporiales</taxon>
        <taxon>Kineosporiaceae</taxon>
        <taxon>Kineococcus</taxon>
    </lineage>
</organism>
<gene>
    <name evidence="1" type="ORF">GCM10023225_03600</name>
</gene>
<evidence type="ECO:0008006" key="3">
    <source>
        <dbReference type="Google" id="ProtNLM"/>
    </source>
</evidence>
<evidence type="ECO:0000313" key="1">
    <source>
        <dbReference type="EMBL" id="GAA4963602.1"/>
    </source>
</evidence>
<dbReference type="InterPro" id="IPR046880">
    <property type="entry name" value="TPR-S"/>
</dbReference>
<dbReference type="Proteomes" id="UP001501195">
    <property type="component" value="Unassembled WGS sequence"/>
</dbReference>
<evidence type="ECO:0000313" key="2">
    <source>
        <dbReference type="Proteomes" id="UP001501195"/>
    </source>
</evidence>
<name>A0ABP9H846_9ACTN</name>
<dbReference type="EMBL" id="BAABIL010000038">
    <property type="protein sequence ID" value="GAA4963602.1"/>
    <property type="molecule type" value="Genomic_DNA"/>
</dbReference>
<reference evidence="2" key="1">
    <citation type="journal article" date="2019" name="Int. J. Syst. Evol. Microbiol.">
        <title>The Global Catalogue of Microorganisms (GCM) 10K type strain sequencing project: providing services to taxonomists for standard genome sequencing and annotation.</title>
        <authorList>
            <consortium name="The Broad Institute Genomics Platform"/>
            <consortium name="The Broad Institute Genome Sequencing Center for Infectious Disease"/>
            <person name="Wu L."/>
            <person name="Ma J."/>
        </authorList>
    </citation>
    <scope>NUCLEOTIDE SEQUENCE [LARGE SCALE GENOMIC DNA]</scope>
    <source>
        <strain evidence="2">JCM 18126</strain>
    </source>
</reference>
<protein>
    <recommendedName>
        <fullName evidence="3">DUF4071 domain-containing protein</fullName>
    </recommendedName>
</protein>
<comment type="caution">
    <text evidence="1">The sequence shown here is derived from an EMBL/GenBank/DDBJ whole genome shotgun (WGS) entry which is preliminary data.</text>
</comment>
<accession>A0ABP9H846</accession>